<feature type="non-terminal residue" evidence="2">
    <location>
        <position position="171"/>
    </location>
</feature>
<dbReference type="GeneID" id="102804969"/>
<feature type="non-terminal residue" evidence="2">
    <location>
        <position position="1"/>
    </location>
</feature>
<name>A0ABM0MDF3_SACKO</name>
<gene>
    <name evidence="2" type="primary">LOC102804969</name>
</gene>
<organism evidence="1 2">
    <name type="scientific">Saccoglossus kowalevskii</name>
    <name type="common">Acorn worm</name>
    <dbReference type="NCBI Taxonomy" id="10224"/>
    <lineage>
        <taxon>Eukaryota</taxon>
        <taxon>Metazoa</taxon>
        <taxon>Hemichordata</taxon>
        <taxon>Enteropneusta</taxon>
        <taxon>Harrimaniidae</taxon>
        <taxon>Saccoglossus</taxon>
    </lineage>
</organism>
<protein>
    <submittedName>
        <fullName evidence="2">Uncharacterized protein LOC102804969</fullName>
    </submittedName>
</protein>
<dbReference type="Proteomes" id="UP000694865">
    <property type="component" value="Unplaced"/>
</dbReference>
<sequence length="171" mass="19555">LTDIEEQLQHFIESHVMLTQGSHGTKSIIEILGMYIQCVENSYQRDSQINLNNVKSDLEKAMVLLDEDATSAEQRPSVKYLNNVALIRHAMVFLSEVIHSHIHTQELHSSLSQVIATAQNLIEKMDSMDASVSSAFLLKNICRRYGMYYKNRIRESDQLKGIIPQHLRTTN</sequence>
<evidence type="ECO:0000313" key="2">
    <source>
        <dbReference type="RefSeq" id="XP_006818044.1"/>
    </source>
</evidence>
<proteinExistence type="predicted"/>
<accession>A0ABM0MDF3</accession>
<dbReference type="RefSeq" id="XP_006818044.1">
    <property type="nucleotide sequence ID" value="XM_006817981.1"/>
</dbReference>
<evidence type="ECO:0000313" key="1">
    <source>
        <dbReference type="Proteomes" id="UP000694865"/>
    </source>
</evidence>
<reference evidence="2" key="1">
    <citation type="submission" date="2025-08" db="UniProtKB">
        <authorList>
            <consortium name="RefSeq"/>
        </authorList>
    </citation>
    <scope>IDENTIFICATION</scope>
    <source>
        <tissue evidence="2">Testes</tissue>
    </source>
</reference>
<keyword evidence="1" id="KW-1185">Reference proteome</keyword>